<feature type="region of interest" description="Disordered" evidence="1">
    <location>
        <begin position="32"/>
        <end position="52"/>
    </location>
</feature>
<comment type="caution">
    <text evidence="2">The sequence shown here is derived from an EMBL/GenBank/DDBJ whole genome shotgun (WGS) entry which is preliminary data.</text>
</comment>
<dbReference type="EMBL" id="VSSQ01135770">
    <property type="protein sequence ID" value="MPN60466.1"/>
    <property type="molecule type" value="Genomic_DNA"/>
</dbReference>
<evidence type="ECO:0000256" key="1">
    <source>
        <dbReference type="SAM" id="MobiDB-lite"/>
    </source>
</evidence>
<name>A0A645JAL6_9ZZZZ</name>
<accession>A0A645JAL6</accession>
<protein>
    <submittedName>
        <fullName evidence="2">Uncharacterized protein</fullName>
    </submittedName>
</protein>
<dbReference type="AlphaFoldDB" id="A0A645JAL6"/>
<proteinExistence type="predicted"/>
<reference evidence="2" key="1">
    <citation type="submission" date="2019-08" db="EMBL/GenBank/DDBJ databases">
        <authorList>
            <person name="Kucharzyk K."/>
            <person name="Murdoch R.W."/>
            <person name="Higgins S."/>
            <person name="Loffler F."/>
        </authorList>
    </citation>
    <scope>NUCLEOTIDE SEQUENCE</scope>
</reference>
<feature type="compositionally biased region" description="Basic and acidic residues" evidence="1">
    <location>
        <begin position="32"/>
        <end position="48"/>
    </location>
</feature>
<sequence length="119" mass="13566">MDDKLCTASGTVFILALLFSIQQQVETAIEMEKGQDDYQNDRKTEKQEPQGNMGFTLYMNNLVRQFLPIAIRAGAMHDAPYTTGVVSVYPMGNENQEQCLQEEGFFAKRELSLQPFIHR</sequence>
<organism evidence="2">
    <name type="scientific">bioreactor metagenome</name>
    <dbReference type="NCBI Taxonomy" id="1076179"/>
    <lineage>
        <taxon>unclassified sequences</taxon>
        <taxon>metagenomes</taxon>
        <taxon>ecological metagenomes</taxon>
    </lineage>
</organism>
<evidence type="ECO:0000313" key="2">
    <source>
        <dbReference type="EMBL" id="MPN60466.1"/>
    </source>
</evidence>
<gene>
    <name evidence="2" type="ORF">SDC9_208194</name>
</gene>